<dbReference type="EMBL" id="JRJU01000001">
    <property type="protein sequence ID" value="KHF41820.1"/>
    <property type="molecule type" value="Genomic_DNA"/>
</dbReference>
<dbReference type="eggNOG" id="COG2104">
    <property type="taxonomic scope" value="Bacteria"/>
</dbReference>
<evidence type="ECO:0000313" key="2">
    <source>
        <dbReference type="Proteomes" id="UP000030832"/>
    </source>
</evidence>
<proteinExistence type="predicted"/>
<dbReference type="InterPro" id="IPR016155">
    <property type="entry name" value="Mopterin_synth/thiamin_S_b"/>
</dbReference>
<dbReference type="CDD" id="cd00565">
    <property type="entry name" value="Ubl_ThiS"/>
    <property type="match status" value="1"/>
</dbReference>
<dbReference type="InterPro" id="IPR010035">
    <property type="entry name" value="Thi_S"/>
</dbReference>
<sequence length="65" mass="7232">MQLIINGEDHNVDASNLEEVVSNFELEPHLVVVEVDGNIIERANWKGTELKEGMRIELVQFVGGG</sequence>
<dbReference type="InterPro" id="IPR012675">
    <property type="entry name" value="Beta-grasp_dom_sf"/>
</dbReference>
<comment type="caution">
    <text evidence="1">The sequence shown here is derived from an EMBL/GenBank/DDBJ whole genome shotgun (WGS) entry which is preliminary data.</text>
</comment>
<gene>
    <name evidence="1" type="ORF">LQ50_00535</name>
</gene>
<dbReference type="PANTHER" id="PTHR34472">
    <property type="entry name" value="SULFUR CARRIER PROTEIN THIS"/>
    <property type="match status" value="1"/>
</dbReference>
<protein>
    <submittedName>
        <fullName evidence="1">Thiamine biosynthesis protein ThiS</fullName>
    </submittedName>
</protein>
<evidence type="ECO:0000313" key="1">
    <source>
        <dbReference type="EMBL" id="KHF41820.1"/>
    </source>
</evidence>
<dbReference type="RefSeq" id="WP_034624942.1">
    <property type="nucleotide sequence ID" value="NZ_JRJU01000001.1"/>
</dbReference>
<organism evidence="1 2">
    <name type="scientific">Halalkalibacter okhensis</name>
    <dbReference type="NCBI Taxonomy" id="333138"/>
    <lineage>
        <taxon>Bacteria</taxon>
        <taxon>Bacillati</taxon>
        <taxon>Bacillota</taxon>
        <taxon>Bacilli</taxon>
        <taxon>Bacillales</taxon>
        <taxon>Bacillaceae</taxon>
        <taxon>Halalkalibacter</taxon>
    </lineage>
</organism>
<dbReference type="NCBIfam" id="TIGR01683">
    <property type="entry name" value="thiS"/>
    <property type="match status" value="1"/>
</dbReference>
<dbReference type="STRING" id="333138.LQ50_00535"/>
<dbReference type="OrthoDB" id="9798559at2"/>
<name>A0A0B0IKK8_9BACI</name>
<dbReference type="Gene3D" id="3.10.20.30">
    <property type="match status" value="1"/>
</dbReference>
<dbReference type="Proteomes" id="UP000030832">
    <property type="component" value="Unassembled WGS sequence"/>
</dbReference>
<accession>A0A0B0IKK8</accession>
<keyword evidence="2" id="KW-1185">Reference proteome</keyword>
<reference evidence="1 2" key="1">
    <citation type="submission" date="2014-09" db="EMBL/GenBank/DDBJ databases">
        <title>Genome sequencing and annotation of Bacillus Okhensis strain Kh10-101T.</title>
        <authorList>
            <person name="Prakash J.S."/>
        </authorList>
    </citation>
    <scope>NUCLEOTIDE SEQUENCE [LARGE SCALE GENOMIC DNA]</scope>
    <source>
        <strain evidence="2">Kh10-101T</strain>
    </source>
</reference>
<dbReference type="AlphaFoldDB" id="A0A0B0IKK8"/>
<dbReference type="PANTHER" id="PTHR34472:SF1">
    <property type="entry name" value="SULFUR CARRIER PROTEIN THIS"/>
    <property type="match status" value="1"/>
</dbReference>
<dbReference type="InterPro" id="IPR003749">
    <property type="entry name" value="ThiS/MoaD-like"/>
</dbReference>
<dbReference type="Pfam" id="PF02597">
    <property type="entry name" value="ThiS"/>
    <property type="match status" value="1"/>
</dbReference>
<dbReference type="SUPFAM" id="SSF54285">
    <property type="entry name" value="MoaD/ThiS"/>
    <property type="match status" value="1"/>
</dbReference>